<proteinExistence type="predicted"/>
<dbReference type="InterPro" id="IPR044509">
    <property type="entry name" value="RIC2/4"/>
</dbReference>
<protein>
    <submittedName>
        <fullName evidence="3">CRIB domain-containing protein</fullName>
    </submittedName>
</protein>
<dbReference type="PANTHER" id="PTHR46931">
    <property type="entry name" value="CRIB DOMAIN-CONTAINING PROTEIN RIC2"/>
    <property type="match status" value="1"/>
</dbReference>
<dbReference type="PANTHER" id="PTHR46931:SF6">
    <property type="entry name" value="CRIB DOMAIN-CONTAINING PROTEIN RIC4"/>
    <property type="match status" value="1"/>
</dbReference>
<keyword evidence="4" id="KW-1185">Reference proteome</keyword>
<feature type="region of interest" description="Disordered" evidence="1">
    <location>
        <begin position="188"/>
        <end position="211"/>
    </location>
</feature>
<accession>A0ABU6QRL9</accession>
<dbReference type="EMBL" id="JASCZI010001270">
    <property type="protein sequence ID" value="MED6114655.1"/>
    <property type="molecule type" value="Genomic_DNA"/>
</dbReference>
<feature type="region of interest" description="Disordered" evidence="1">
    <location>
        <begin position="134"/>
        <end position="158"/>
    </location>
</feature>
<dbReference type="InterPro" id="IPR000095">
    <property type="entry name" value="CRIB_dom"/>
</dbReference>
<evidence type="ECO:0000313" key="4">
    <source>
        <dbReference type="Proteomes" id="UP001341840"/>
    </source>
</evidence>
<comment type="caution">
    <text evidence="3">The sequence shown here is derived from an EMBL/GenBank/DDBJ whole genome shotgun (WGS) entry which is preliminary data.</text>
</comment>
<sequence length="211" mass="23119">MRQRMERLVILPFSAGCISEASVAVGLPQPTRRSKPLPNTSIDPTIKGLSNKGSEDSSDASTGENLKNPMRLLENVHKPNISTGFNRLVKGFKNISQLFVEKDDEEDDEDFEELDMEMEIGCPTDVQHVTHIGLDGITTPPPTNAQPPSSSSSSSSSIESIKGWDHLITHELLTLSAHQSLQRRFHEVPNLDSKLEPPSCSPMKSSSSSNN</sequence>
<evidence type="ECO:0000259" key="2">
    <source>
        <dbReference type="PROSITE" id="PS50108"/>
    </source>
</evidence>
<feature type="compositionally biased region" description="Low complexity" evidence="1">
    <location>
        <begin position="197"/>
        <end position="211"/>
    </location>
</feature>
<evidence type="ECO:0000313" key="3">
    <source>
        <dbReference type="EMBL" id="MED6114655.1"/>
    </source>
</evidence>
<dbReference type="PROSITE" id="PS50108">
    <property type="entry name" value="CRIB"/>
    <property type="match status" value="1"/>
</dbReference>
<evidence type="ECO:0000256" key="1">
    <source>
        <dbReference type="SAM" id="MobiDB-lite"/>
    </source>
</evidence>
<feature type="region of interest" description="Disordered" evidence="1">
    <location>
        <begin position="28"/>
        <end position="68"/>
    </location>
</feature>
<organism evidence="3 4">
    <name type="scientific">Stylosanthes scabra</name>
    <dbReference type="NCBI Taxonomy" id="79078"/>
    <lineage>
        <taxon>Eukaryota</taxon>
        <taxon>Viridiplantae</taxon>
        <taxon>Streptophyta</taxon>
        <taxon>Embryophyta</taxon>
        <taxon>Tracheophyta</taxon>
        <taxon>Spermatophyta</taxon>
        <taxon>Magnoliopsida</taxon>
        <taxon>eudicotyledons</taxon>
        <taxon>Gunneridae</taxon>
        <taxon>Pentapetalae</taxon>
        <taxon>rosids</taxon>
        <taxon>fabids</taxon>
        <taxon>Fabales</taxon>
        <taxon>Fabaceae</taxon>
        <taxon>Papilionoideae</taxon>
        <taxon>50 kb inversion clade</taxon>
        <taxon>dalbergioids sensu lato</taxon>
        <taxon>Dalbergieae</taxon>
        <taxon>Pterocarpus clade</taxon>
        <taxon>Stylosanthes</taxon>
    </lineage>
</organism>
<feature type="domain" description="CRIB" evidence="2">
    <location>
        <begin position="120"/>
        <end position="133"/>
    </location>
</feature>
<dbReference type="Proteomes" id="UP001341840">
    <property type="component" value="Unassembled WGS sequence"/>
</dbReference>
<gene>
    <name evidence="3" type="primary">RIC4_1</name>
    <name evidence="3" type="ORF">PIB30_082486</name>
</gene>
<reference evidence="3 4" key="1">
    <citation type="journal article" date="2023" name="Plants (Basel)">
        <title>Bridging the Gap: Combining Genomics and Transcriptomics Approaches to Understand Stylosanthes scabra, an Orphan Legume from the Brazilian Caatinga.</title>
        <authorList>
            <person name="Ferreira-Neto J.R.C."/>
            <person name="da Silva M.D."/>
            <person name="Binneck E."/>
            <person name="de Melo N.F."/>
            <person name="da Silva R.H."/>
            <person name="de Melo A.L.T.M."/>
            <person name="Pandolfi V."/>
            <person name="Bustamante F.O."/>
            <person name="Brasileiro-Vidal A.C."/>
            <person name="Benko-Iseppon A.M."/>
        </authorList>
    </citation>
    <scope>NUCLEOTIDE SEQUENCE [LARGE SCALE GENOMIC DNA]</scope>
    <source>
        <tissue evidence="3">Leaves</tissue>
    </source>
</reference>
<name>A0ABU6QRL9_9FABA</name>